<gene>
    <name evidence="1" type="ORF">HUJ06_031293</name>
</gene>
<evidence type="ECO:0000313" key="1">
    <source>
        <dbReference type="EMBL" id="DAD29825.1"/>
    </source>
</evidence>
<dbReference type="AlphaFoldDB" id="A0A822YFU0"/>
<accession>A0A822YFU0</accession>
<sequence length="45" mass="5589">MEWRLLQTRVDIWWKELYKVAAGELELNHECNLMHWSPEDFETKL</sequence>
<dbReference type="Proteomes" id="UP000607653">
    <property type="component" value="Unassembled WGS sequence"/>
</dbReference>
<comment type="caution">
    <text evidence="1">The sequence shown here is derived from an EMBL/GenBank/DDBJ whole genome shotgun (WGS) entry which is preliminary data.</text>
</comment>
<proteinExistence type="predicted"/>
<name>A0A822YFU0_NELNU</name>
<evidence type="ECO:0000313" key="2">
    <source>
        <dbReference type="Proteomes" id="UP000607653"/>
    </source>
</evidence>
<dbReference type="EMBL" id="DUZY01000002">
    <property type="protein sequence ID" value="DAD29825.1"/>
    <property type="molecule type" value="Genomic_DNA"/>
</dbReference>
<organism evidence="1 2">
    <name type="scientific">Nelumbo nucifera</name>
    <name type="common">Sacred lotus</name>
    <dbReference type="NCBI Taxonomy" id="4432"/>
    <lineage>
        <taxon>Eukaryota</taxon>
        <taxon>Viridiplantae</taxon>
        <taxon>Streptophyta</taxon>
        <taxon>Embryophyta</taxon>
        <taxon>Tracheophyta</taxon>
        <taxon>Spermatophyta</taxon>
        <taxon>Magnoliopsida</taxon>
        <taxon>Proteales</taxon>
        <taxon>Nelumbonaceae</taxon>
        <taxon>Nelumbo</taxon>
    </lineage>
</organism>
<protein>
    <submittedName>
        <fullName evidence="1">Uncharacterized protein</fullName>
    </submittedName>
</protein>
<reference evidence="1 2" key="1">
    <citation type="journal article" date="2020" name="Mol. Biol. Evol.">
        <title>Distinct Expression and Methylation Patterns for Genes with Different Fates following a Single Whole-Genome Duplication in Flowering Plants.</title>
        <authorList>
            <person name="Shi T."/>
            <person name="Rahmani R.S."/>
            <person name="Gugger P.F."/>
            <person name="Wang M."/>
            <person name="Li H."/>
            <person name="Zhang Y."/>
            <person name="Li Z."/>
            <person name="Wang Q."/>
            <person name="Van de Peer Y."/>
            <person name="Marchal K."/>
            <person name="Chen J."/>
        </authorList>
    </citation>
    <scope>NUCLEOTIDE SEQUENCE [LARGE SCALE GENOMIC DNA]</scope>
    <source>
        <tissue evidence="1">Leaf</tissue>
    </source>
</reference>
<keyword evidence="2" id="KW-1185">Reference proteome</keyword>